<proteinExistence type="predicted"/>
<keyword evidence="3" id="KW-1185">Reference proteome</keyword>
<organism evidence="2 3">
    <name type="scientific">Marimonas arenosa</name>
    <dbReference type="NCBI Taxonomy" id="1795305"/>
    <lineage>
        <taxon>Bacteria</taxon>
        <taxon>Pseudomonadati</taxon>
        <taxon>Pseudomonadota</taxon>
        <taxon>Alphaproteobacteria</taxon>
        <taxon>Rhodobacterales</taxon>
        <taxon>Paracoccaceae</taxon>
        <taxon>Marimonas</taxon>
    </lineage>
</organism>
<accession>A0AAE3WFV5</accession>
<dbReference type="AlphaFoldDB" id="A0AAE3WFV5"/>
<evidence type="ECO:0000256" key="1">
    <source>
        <dbReference type="SAM" id="SignalP"/>
    </source>
</evidence>
<comment type="caution">
    <text evidence="2">The sequence shown here is derived from an EMBL/GenBank/DDBJ whole genome shotgun (WGS) entry which is preliminary data.</text>
</comment>
<sequence length="181" mass="19150">MTIRMVSVTALSALAALAGCQETGNGATRYQAARAADNVSDKVVFSTKGKAMTPVAVLPTRIAFQLNDFNVSTYASSAPCTMETEFFTVALKAGEIVNLPSYGRQSPPMTVRCKAGPRDLKRVVEPVNLTQQAYQAEAAGHMLVGFGLVGAAISAGSASSRDKSKDVYGYPQQIKMNSYGQ</sequence>
<evidence type="ECO:0000313" key="2">
    <source>
        <dbReference type="EMBL" id="MDQ2091889.1"/>
    </source>
</evidence>
<gene>
    <name evidence="2" type="ORF">NO357_18455</name>
</gene>
<reference evidence="2" key="2">
    <citation type="submission" date="2023-02" db="EMBL/GenBank/DDBJ databases">
        <title>'Rhodoalgimonas zhirmunskyi' gen. nov., isolated from a red alga.</title>
        <authorList>
            <person name="Nedashkovskaya O.I."/>
            <person name="Otstavnykh N.Y."/>
            <person name="Bystritskaya E.P."/>
            <person name="Balabanova L.A."/>
            <person name="Isaeva M.P."/>
        </authorList>
    </citation>
    <scope>NUCLEOTIDE SEQUENCE</scope>
    <source>
        <strain evidence="2">KCTC 52189</strain>
    </source>
</reference>
<keyword evidence="1" id="KW-0732">Signal</keyword>
<dbReference type="RefSeq" id="WP_306737191.1">
    <property type="nucleotide sequence ID" value="NZ_JANHAX010000006.1"/>
</dbReference>
<dbReference type="PROSITE" id="PS51257">
    <property type="entry name" value="PROKAR_LIPOPROTEIN"/>
    <property type="match status" value="1"/>
</dbReference>
<reference evidence="2" key="1">
    <citation type="submission" date="2022-07" db="EMBL/GenBank/DDBJ databases">
        <authorList>
            <person name="Otstavnykh N."/>
            <person name="Isaeva M."/>
            <person name="Bystritskaya E."/>
        </authorList>
    </citation>
    <scope>NUCLEOTIDE SEQUENCE</scope>
    <source>
        <strain evidence="2">KCTC 52189</strain>
    </source>
</reference>
<dbReference type="EMBL" id="JANHAX010000006">
    <property type="protein sequence ID" value="MDQ2091889.1"/>
    <property type="molecule type" value="Genomic_DNA"/>
</dbReference>
<feature type="chain" id="PRO_5041999017" description="Lipoprotein" evidence="1">
    <location>
        <begin position="19"/>
        <end position="181"/>
    </location>
</feature>
<protein>
    <recommendedName>
        <fullName evidence="4">Lipoprotein</fullName>
    </recommendedName>
</protein>
<name>A0AAE3WFV5_9RHOB</name>
<dbReference type="Proteomes" id="UP001226762">
    <property type="component" value="Unassembled WGS sequence"/>
</dbReference>
<feature type="signal peptide" evidence="1">
    <location>
        <begin position="1"/>
        <end position="18"/>
    </location>
</feature>
<evidence type="ECO:0000313" key="3">
    <source>
        <dbReference type="Proteomes" id="UP001226762"/>
    </source>
</evidence>
<evidence type="ECO:0008006" key="4">
    <source>
        <dbReference type="Google" id="ProtNLM"/>
    </source>
</evidence>